<keyword evidence="3" id="KW-1185">Reference proteome</keyword>
<evidence type="ECO:0000313" key="3">
    <source>
        <dbReference type="Proteomes" id="UP001515480"/>
    </source>
</evidence>
<evidence type="ECO:0000313" key="2">
    <source>
        <dbReference type="EMBL" id="KAL1499304.1"/>
    </source>
</evidence>
<protein>
    <submittedName>
        <fullName evidence="2">Uncharacterized protein</fullName>
    </submittedName>
</protein>
<dbReference type="EMBL" id="JBGBPQ010000025">
    <property type="protein sequence ID" value="KAL1499304.1"/>
    <property type="molecule type" value="Genomic_DNA"/>
</dbReference>
<organism evidence="2 3">
    <name type="scientific">Prymnesium parvum</name>
    <name type="common">Toxic golden alga</name>
    <dbReference type="NCBI Taxonomy" id="97485"/>
    <lineage>
        <taxon>Eukaryota</taxon>
        <taxon>Haptista</taxon>
        <taxon>Haptophyta</taxon>
        <taxon>Prymnesiophyceae</taxon>
        <taxon>Prymnesiales</taxon>
        <taxon>Prymnesiaceae</taxon>
        <taxon>Prymnesium</taxon>
    </lineage>
</organism>
<feature type="non-terminal residue" evidence="2">
    <location>
        <position position="163"/>
    </location>
</feature>
<accession>A0AB34IIT5</accession>
<dbReference type="Gene3D" id="2.40.128.180">
    <property type="match status" value="1"/>
</dbReference>
<proteinExistence type="predicted"/>
<gene>
    <name evidence="2" type="ORF">AB1Y20_011512</name>
</gene>
<sequence>MPPTPPTVPSLSQLPASNAAPLGPPTPHAKSGRRLSKAVVRADSHDSEGSKVWGMVAVRDHTGEEKQVRVVQNVEIEDLNMVRVSWFWTWRDKCHQVELRHGRRTGIRKIYVDKEIVERVKSVKNLLVSTDSSHVFDVGGKTAEIAITARGASGFTYQLIIDG</sequence>
<dbReference type="AlphaFoldDB" id="A0AB34IIT5"/>
<dbReference type="Pfam" id="PF06905">
    <property type="entry name" value="FAIM1"/>
    <property type="match status" value="1"/>
</dbReference>
<dbReference type="InterPro" id="IPR010695">
    <property type="entry name" value="FAIM1"/>
</dbReference>
<feature type="region of interest" description="Disordered" evidence="1">
    <location>
        <begin position="1"/>
        <end position="43"/>
    </location>
</feature>
<evidence type="ECO:0000256" key="1">
    <source>
        <dbReference type="SAM" id="MobiDB-lite"/>
    </source>
</evidence>
<dbReference type="InterPro" id="IPR038513">
    <property type="entry name" value="FAIM1_dom_sf"/>
</dbReference>
<dbReference type="Proteomes" id="UP001515480">
    <property type="component" value="Unassembled WGS sequence"/>
</dbReference>
<reference evidence="2 3" key="1">
    <citation type="journal article" date="2024" name="Science">
        <title>Giant polyketide synthase enzymes in the biosynthesis of giant marine polyether toxins.</title>
        <authorList>
            <person name="Fallon T.R."/>
            <person name="Shende V.V."/>
            <person name="Wierzbicki I.H."/>
            <person name="Pendleton A.L."/>
            <person name="Watervoot N.F."/>
            <person name="Auber R.P."/>
            <person name="Gonzalez D.J."/>
            <person name="Wisecaver J.H."/>
            <person name="Moore B.S."/>
        </authorList>
    </citation>
    <scope>NUCLEOTIDE SEQUENCE [LARGE SCALE GENOMIC DNA]</scope>
    <source>
        <strain evidence="2 3">12B1</strain>
    </source>
</reference>
<name>A0AB34IIT5_PRYPA</name>
<comment type="caution">
    <text evidence="2">The sequence shown here is derived from an EMBL/GenBank/DDBJ whole genome shotgun (WGS) entry which is preliminary data.</text>
</comment>